<dbReference type="EMBL" id="JAWDGP010006684">
    <property type="protein sequence ID" value="KAK3736898.1"/>
    <property type="molecule type" value="Genomic_DNA"/>
</dbReference>
<accession>A0AAE1CUF0</accession>
<evidence type="ECO:0000313" key="2">
    <source>
        <dbReference type="Proteomes" id="UP001283361"/>
    </source>
</evidence>
<sequence>MALLESAAPFNKSNVLLEINITHRPFLVSALPPPLPSHFLHNPHTLVPSIPRASTFEIRLPLPLFFLRSPFQLLRPQAFAVVVSITNNAEPLVLLALCSFPRSNSLRDRMKRAIGSDIEGTAEKINLFPAPSKQISPACFQSVGTLPRCRVPGCGGA</sequence>
<protein>
    <submittedName>
        <fullName evidence="1">Uncharacterized protein</fullName>
    </submittedName>
</protein>
<gene>
    <name evidence="1" type="ORF">RRG08_000642</name>
</gene>
<comment type="caution">
    <text evidence="1">The sequence shown here is derived from an EMBL/GenBank/DDBJ whole genome shotgun (WGS) entry which is preliminary data.</text>
</comment>
<keyword evidence="2" id="KW-1185">Reference proteome</keyword>
<dbReference type="Proteomes" id="UP001283361">
    <property type="component" value="Unassembled WGS sequence"/>
</dbReference>
<evidence type="ECO:0000313" key="1">
    <source>
        <dbReference type="EMBL" id="KAK3736898.1"/>
    </source>
</evidence>
<proteinExistence type="predicted"/>
<organism evidence="1 2">
    <name type="scientific">Elysia crispata</name>
    <name type="common">lettuce slug</name>
    <dbReference type="NCBI Taxonomy" id="231223"/>
    <lineage>
        <taxon>Eukaryota</taxon>
        <taxon>Metazoa</taxon>
        <taxon>Spiralia</taxon>
        <taxon>Lophotrochozoa</taxon>
        <taxon>Mollusca</taxon>
        <taxon>Gastropoda</taxon>
        <taxon>Heterobranchia</taxon>
        <taxon>Euthyneura</taxon>
        <taxon>Panpulmonata</taxon>
        <taxon>Sacoglossa</taxon>
        <taxon>Placobranchoidea</taxon>
        <taxon>Plakobranchidae</taxon>
        <taxon>Elysia</taxon>
    </lineage>
</organism>
<name>A0AAE1CUF0_9GAST</name>
<dbReference type="AlphaFoldDB" id="A0AAE1CUF0"/>
<reference evidence="1" key="1">
    <citation type="journal article" date="2023" name="G3 (Bethesda)">
        <title>A reference genome for the long-term kleptoplast-retaining sea slug Elysia crispata morphotype clarki.</title>
        <authorList>
            <person name="Eastman K.E."/>
            <person name="Pendleton A.L."/>
            <person name="Shaikh M.A."/>
            <person name="Suttiyut T."/>
            <person name="Ogas R."/>
            <person name="Tomko P."/>
            <person name="Gavelis G."/>
            <person name="Widhalm J.R."/>
            <person name="Wisecaver J.H."/>
        </authorList>
    </citation>
    <scope>NUCLEOTIDE SEQUENCE</scope>
    <source>
        <strain evidence="1">ECLA1</strain>
    </source>
</reference>